<evidence type="ECO:0000256" key="2">
    <source>
        <dbReference type="ARBA" id="ARBA00009773"/>
    </source>
</evidence>
<feature type="transmembrane region" description="Helical" evidence="6">
    <location>
        <begin position="160"/>
        <end position="178"/>
    </location>
</feature>
<evidence type="ECO:0000313" key="8">
    <source>
        <dbReference type="Proteomes" id="UP000235005"/>
    </source>
</evidence>
<proteinExistence type="inferred from homology"/>
<evidence type="ECO:0000256" key="1">
    <source>
        <dbReference type="ARBA" id="ARBA00004141"/>
    </source>
</evidence>
<organism evidence="7 8">
    <name type="scientific">Pseudohalioglobus lutimaris</name>
    <dbReference type="NCBI Taxonomy" id="1737061"/>
    <lineage>
        <taxon>Bacteria</taxon>
        <taxon>Pseudomonadati</taxon>
        <taxon>Pseudomonadota</taxon>
        <taxon>Gammaproteobacteria</taxon>
        <taxon>Cellvibrionales</taxon>
        <taxon>Halieaceae</taxon>
        <taxon>Pseudohalioglobus</taxon>
    </lineage>
</organism>
<feature type="transmembrane region" description="Helical" evidence="6">
    <location>
        <begin position="253"/>
        <end position="272"/>
    </location>
</feature>
<dbReference type="PANTHER" id="PTHR21716">
    <property type="entry name" value="TRANSMEMBRANE PROTEIN"/>
    <property type="match status" value="1"/>
</dbReference>
<reference evidence="7 8" key="1">
    <citation type="submission" date="2018-01" db="EMBL/GenBank/DDBJ databases">
        <title>The draft genome sequence of Halioglobus lutimaris HF004.</title>
        <authorList>
            <person name="Du Z.-J."/>
            <person name="Shi M.-J."/>
        </authorList>
    </citation>
    <scope>NUCLEOTIDE SEQUENCE [LARGE SCALE GENOMIC DNA]</scope>
    <source>
        <strain evidence="7 8">HF004</strain>
    </source>
</reference>
<evidence type="ECO:0000256" key="3">
    <source>
        <dbReference type="ARBA" id="ARBA00022692"/>
    </source>
</evidence>
<comment type="similarity">
    <text evidence="2">Belongs to the autoinducer-2 exporter (AI-2E) (TC 2.A.86) family.</text>
</comment>
<dbReference type="InterPro" id="IPR002549">
    <property type="entry name" value="AI-2E-like"/>
</dbReference>
<comment type="caution">
    <text evidence="7">The sequence shown here is derived from an EMBL/GenBank/DDBJ whole genome shotgun (WGS) entry which is preliminary data.</text>
</comment>
<dbReference type="GO" id="GO:0016020">
    <property type="term" value="C:membrane"/>
    <property type="evidence" value="ECO:0007669"/>
    <property type="project" value="UniProtKB-SubCell"/>
</dbReference>
<feature type="transmembrane region" description="Helical" evidence="6">
    <location>
        <begin position="219"/>
        <end position="247"/>
    </location>
</feature>
<keyword evidence="3 6" id="KW-0812">Transmembrane</keyword>
<dbReference type="PANTHER" id="PTHR21716:SF64">
    <property type="entry name" value="AI-2 TRANSPORT PROTEIN TQSA"/>
    <property type="match status" value="1"/>
</dbReference>
<dbReference type="GO" id="GO:0055085">
    <property type="term" value="P:transmembrane transport"/>
    <property type="evidence" value="ECO:0007669"/>
    <property type="project" value="TreeGrafter"/>
</dbReference>
<keyword evidence="8" id="KW-1185">Reference proteome</keyword>
<dbReference type="OrthoDB" id="5792512at2"/>
<evidence type="ECO:0000256" key="6">
    <source>
        <dbReference type="SAM" id="Phobius"/>
    </source>
</evidence>
<dbReference type="AlphaFoldDB" id="A0A2N5WWV4"/>
<dbReference type="RefSeq" id="WP_101519134.1">
    <property type="nucleotide sequence ID" value="NZ_PKUS01000050.1"/>
</dbReference>
<feature type="transmembrane region" description="Helical" evidence="6">
    <location>
        <begin position="65"/>
        <end position="90"/>
    </location>
</feature>
<feature type="transmembrane region" description="Helical" evidence="6">
    <location>
        <begin position="315"/>
        <end position="344"/>
    </location>
</feature>
<name>A0A2N5WWV4_9GAMM</name>
<accession>A0A2N5WWV4</accession>
<evidence type="ECO:0000313" key="7">
    <source>
        <dbReference type="EMBL" id="PLW66729.1"/>
    </source>
</evidence>
<comment type="subcellular location">
    <subcellularLocation>
        <location evidence="1">Membrane</location>
        <topology evidence="1">Multi-pass membrane protein</topology>
    </subcellularLocation>
</comment>
<keyword evidence="5 6" id="KW-0472">Membrane</keyword>
<feature type="transmembrane region" description="Helical" evidence="6">
    <location>
        <begin position="12"/>
        <end position="29"/>
    </location>
</feature>
<dbReference type="EMBL" id="PKUS01000050">
    <property type="protein sequence ID" value="PLW66729.1"/>
    <property type="molecule type" value="Genomic_DNA"/>
</dbReference>
<feature type="transmembrane region" description="Helical" evidence="6">
    <location>
        <begin position="279"/>
        <end position="303"/>
    </location>
</feature>
<sequence length="360" mass="39290">MDELDPLERVAVYRWPIALAVLAALSVLLYLLQPILTPFVLGGLIGYLGDPMVDRLERLGMQRSLGVAIVFLLFTAIVAVALIFALPMLLHQLDALVAKVPDLYRWLTQGLIPWVQQTFDLPDRQLPQVDWSGQLADNWQSVGRFTAQSLKTITGSGAGLMLWMANLALVPVVAFYLMRDWDVLISKSLDLLPLAWQQKSIELVSESDEVVGAFLRGQFLVMCSLGVIYSVGLWLVGVQLAMLLGIIAGLASIVPYLGFIVGIVASCIAAYAQFHDWTMLLWVALVFGVGQAVESMVLTPVLVGDRIGLHPVAVIFALMAGGQIAGFVGVVLALPVAAVVMVFLRHAMHHYRASDLYGRD</sequence>
<evidence type="ECO:0000256" key="5">
    <source>
        <dbReference type="ARBA" id="ARBA00023136"/>
    </source>
</evidence>
<dbReference type="Pfam" id="PF01594">
    <property type="entry name" value="AI-2E_transport"/>
    <property type="match status" value="1"/>
</dbReference>
<gene>
    <name evidence="7" type="ORF">C0039_20190</name>
</gene>
<protein>
    <submittedName>
        <fullName evidence="7">AI-2E family transporter</fullName>
    </submittedName>
</protein>
<evidence type="ECO:0000256" key="4">
    <source>
        <dbReference type="ARBA" id="ARBA00022989"/>
    </source>
</evidence>
<keyword evidence="4 6" id="KW-1133">Transmembrane helix</keyword>
<dbReference type="Proteomes" id="UP000235005">
    <property type="component" value="Unassembled WGS sequence"/>
</dbReference>